<dbReference type="Proteomes" id="UP000887116">
    <property type="component" value="Unassembled WGS sequence"/>
</dbReference>
<evidence type="ECO:0000256" key="13">
    <source>
        <dbReference type="ARBA" id="ARBA00023136"/>
    </source>
</evidence>
<dbReference type="GO" id="GO:0005856">
    <property type="term" value="C:cytoskeleton"/>
    <property type="evidence" value="ECO:0007669"/>
    <property type="project" value="UniProtKB-SubCell"/>
</dbReference>
<dbReference type="PROSITE" id="PS50870">
    <property type="entry name" value="AH"/>
    <property type="match status" value="1"/>
</dbReference>
<evidence type="ECO:0000256" key="9">
    <source>
        <dbReference type="ARBA" id="ARBA00022723"/>
    </source>
</evidence>
<dbReference type="PANTHER" id="PTHR12141:SF1">
    <property type="entry name" value="PRKCA-BINDING PROTEIN"/>
    <property type="match status" value="1"/>
</dbReference>
<keyword evidence="6" id="KW-0963">Cytoplasm</keyword>
<dbReference type="PANTHER" id="PTHR12141">
    <property type="entry name" value="ARFAPTIN-RELATED"/>
    <property type="match status" value="1"/>
</dbReference>
<dbReference type="SMART" id="SM01015">
    <property type="entry name" value="Arfaptin"/>
    <property type="match status" value="1"/>
</dbReference>
<sequence>MTLVIWRRIKCFILVIMNRPSYSRIELSDPGESDHCSSFFLMEDRMGMTVTSGSVTLQKDDRNLIGISIGGGAPLCPCLYVVQVSENGPVANDGTLQCGDEITAVNGETVKGKSKVEVAKMIKTVKGKVSLTYNKLHADPKQGKSLDIILKKVKHRVVENMSSATADALGLSRAILCNDTLVKKLEELERNEFVYKGLTDHTKLVLRGYFDLCQVYRSFGDVFASIGVREPQPRASEAFTKFGEAHRTMERLGIKFLKTVKPMLTDLGTYLNKAVPDTKLTIKKYADVKFEYLSYCLKVKEMDDEEYTYQALQEPLYRVETGNYEYRLILRCRQDARARFSKLRSDVLVKLELLDQKHVQDIVFQMNRLLTALSHYNENCYQIMHETNVFPIELDLPQTTFQYSGASLPQAYHDEDEEEEEDSEPLVIAEEALPESKSDDELLLPGFSEEGKATKELAGLNLLED</sequence>
<dbReference type="CDD" id="cd06722">
    <property type="entry name" value="PDZ_PICK1-like"/>
    <property type="match status" value="1"/>
</dbReference>
<evidence type="ECO:0000259" key="25">
    <source>
        <dbReference type="PROSITE" id="PS50870"/>
    </source>
</evidence>
<gene>
    <name evidence="26" type="primary">PICK1</name>
    <name evidence="26" type="ORF">TNCT_630181</name>
</gene>
<dbReference type="GO" id="GO:0008021">
    <property type="term" value="C:synaptic vesicle"/>
    <property type="evidence" value="ECO:0007669"/>
    <property type="project" value="TreeGrafter"/>
</dbReference>
<dbReference type="Gene3D" id="2.30.42.10">
    <property type="match status" value="1"/>
</dbReference>
<comment type="function">
    <text evidence="20">Probable adapter protein that bind to and organize the subcellular localization of a variety of membrane proteins containing some PDZ recognition sequence. Involved in the clustering of various receptors, possibly by acting at the receptor internalization level. Plays a role in synaptic plasticity by regulating the trafficking and internalization of AMPA receptors. May be regulated upon PRKCA activation. May regulate ASIC1/ASIC3 channel. Regulates actin polymerization by inhibiting the actin-nucleating activity of the Arp2/3 complex; the function is competitive with nucleation promoting factors and is linked to neuronal morphology regulation and AMPA receptor (AMPAR) endocytosis. Via interaction with the Arp2/3 complex involved in regulation of synaptic plasicity of excitatory synapses and required for spine shrinkage during long-term depression (LTD). Involved in regulation of astrocyte morphology, antagonistic to Arp2/3 complex activator WASL/N-WASP function.</text>
</comment>
<evidence type="ECO:0000313" key="27">
    <source>
        <dbReference type="Proteomes" id="UP000887116"/>
    </source>
</evidence>
<comment type="subcellular location">
    <subcellularLocation>
        <location evidence="2">Cytoplasm</location>
        <location evidence="2">Cytoskeleton</location>
    </subcellularLocation>
    <subcellularLocation>
        <location evidence="3">Cytoplasm</location>
        <location evidence="3">Perinuclear region</location>
    </subcellularLocation>
    <subcellularLocation>
        <location evidence="4">Membrane</location>
        <topology evidence="4">Lipid-anchor</topology>
    </subcellularLocation>
    <subcellularLocation>
        <location evidence="1">Membrane</location>
        <topology evidence="1">Peripheral membrane protein</topology>
    </subcellularLocation>
    <subcellularLocation>
        <location evidence="22">Postsynaptic density</location>
    </subcellularLocation>
    <subcellularLocation>
        <location evidence="21">Synapse</location>
        <location evidence="21">Synaptosome</location>
    </subcellularLocation>
</comment>
<dbReference type="OrthoDB" id="5917245at2759"/>
<evidence type="ECO:0000256" key="21">
    <source>
        <dbReference type="ARBA" id="ARBA00034102"/>
    </source>
</evidence>
<dbReference type="GO" id="GO:0032588">
    <property type="term" value="C:trans-Golgi network membrane"/>
    <property type="evidence" value="ECO:0007669"/>
    <property type="project" value="TreeGrafter"/>
</dbReference>
<evidence type="ECO:0000256" key="19">
    <source>
        <dbReference type="ARBA" id="ARBA00032804"/>
    </source>
</evidence>
<proteinExistence type="predicted"/>
<reference evidence="26" key="1">
    <citation type="submission" date="2020-07" db="EMBL/GenBank/DDBJ databases">
        <title>Multicomponent nature underlies the extraordinary mechanical properties of spider dragline silk.</title>
        <authorList>
            <person name="Kono N."/>
            <person name="Nakamura H."/>
            <person name="Mori M."/>
            <person name="Yoshida Y."/>
            <person name="Ohtoshi R."/>
            <person name="Malay A.D."/>
            <person name="Moran D.A.P."/>
            <person name="Tomita M."/>
            <person name="Numata K."/>
            <person name="Arakawa K."/>
        </authorList>
    </citation>
    <scope>NUCLEOTIDE SEQUENCE</scope>
</reference>
<comment type="caution">
    <text evidence="26">The sequence shown here is derived from an EMBL/GenBank/DDBJ whole genome shotgun (WGS) entry which is preliminary data.</text>
</comment>
<dbReference type="GO" id="GO:0005543">
    <property type="term" value="F:phospholipid binding"/>
    <property type="evidence" value="ECO:0007669"/>
    <property type="project" value="TreeGrafter"/>
</dbReference>
<dbReference type="AlphaFoldDB" id="A0A8X6J0Q5"/>
<evidence type="ECO:0000256" key="20">
    <source>
        <dbReference type="ARBA" id="ARBA00033721"/>
    </source>
</evidence>
<dbReference type="GO" id="GO:0043005">
    <property type="term" value="C:neuron projection"/>
    <property type="evidence" value="ECO:0007669"/>
    <property type="project" value="UniProtKB-KW"/>
</dbReference>
<dbReference type="InterPro" id="IPR037959">
    <property type="entry name" value="PICK1_BAR"/>
</dbReference>
<dbReference type="GO" id="GO:0005080">
    <property type="term" value="F:protein kinase C binding"/>
    <property type="evidence" value="ECO:0007669"/>
    <property type="project" value="TreeGrafter"/>
</dbReference>
<evidence type="ECO:0000256" key="18">
    <source>
        <dbReference type="ARBA" id="ARBA00031097"/>
    </source>
</evidence>
<dbReference type="Pfam" id="PF06456">
    <property type="entry name" value="Arfaptin"/>
    <property type="match status" value="1"/>
</dbReference>
<dbReference type="GO" id="GO:0003779">
    <property type="term" value="F:actin binding"/>
    <property type="evidence" value="ECO:0007669"/>
    <property type="project" value="UniProtKB-KW"/>
</dbReference>
<evidence type="ECO:0000256" key="8">
    <source>
        <dbReference type="ARBA" id="ARBA00022599"/>
    </source>
</evidence>
<keyword evidence="9" id="KW-0479">Metal-binding</keyword>
<evidence type="ECO:0000259" key="24">
    <source>
        <dbReference type="PROSITE" id="PS50106"/>
    </source>
</evidence>
<name>A0A8X6J0Q5_TRICU</name>
<keyword evidence="8" id="KW-0771">Synaptosome</keyword>
<dbReference type="FunFam" id="1.20.1270.60:FF:000023">
    <property type="entry name" value="Interacting with PRKCA"/>
    <property type="match status" value="1"/>
</dbReference>
<evidence type="ECO:0000256" key="12">
    <source>
        <dbReference type="ARBA" id="ARBA00023018"/>
    </source>
</evidence>
<evidence type="ECO:0000256" key="6">
    <source>
        <dbReference type="ARBA" id="ARBA00022490"/>
    </source>
</evidence>
<dbReference type="GO" id="GO:0034315">
    <property type="term" value="P:regulation of Arp2/3 complex-mediated actin nucleation"/>
    <property type="evidence" value="ECO:0007669"/>
    <property type="project" value="TreeGrafter"/>
</dbReference>
<protein>
    <recommendedName>
        <fullName evidence="5">PRKCA-binding protein</fullName>
    </recommendedName>
    <alternativeName>
        <fullName evidence="19">Protein interacting with C kinase 1</fullName>
    </alternativeName>
    <alternativeName>
        <fullName evidence="18">Protein kinase C-alpha-binding protein</fullName>
    </alternativeName>
</protein>
<keyword evidence="17" id="KW-0449">Lipoprotein</keyword>
<keyword evidence="10" id="KW-0862">Zinc</keyword>
<evidence type="ECO:0000256" key="16">
    <source>
        <dbReference type="ARBA" id="ARBA00023212"/>
    </source>
</evidence>
<keyword evidence="14" id="KW-0564">Palmitate</keyword>
<keyword evidence="12" id="KW-0770">Synapse</keyword>
<evidence type="ECO:0000256" key="22">
    <source>
        <dbReference type="ARBA" id="ARBA00034105"/>
    </source>
</evidence>
<keyword evidence="16" id="KW-0206">Cytoskeleton</keyword>
<evidence type="ECO:0000256" key="15">
    <source>
        <dbReference type="ARBA" id="ARBA00023203"/>
    </source>
</evidence>
<dbReference type="GO" id="GO:0005886">
    <property type="term" value="C:plasma membrane"/>
    <property type="evidence" value="ECO:0007669"/>
    <property type="project" value="GOC"/>
</dbReference>
<dbReference type="GO" id="GO:0002092">
    <property type="term" value="P:positive regulation of receptor internalization"/>
    <property type="evidence" value="ECO:0007669"/>
    <property type="project" value="TreeGrafter"/>
</dbReference>
<keyword evidence="7" id="KW-0597">Phosphoprotein</keyword>
<feature type="domain" description="PDZ" evidence="24">
    <location>
        <begin position="54"/>
        <end position="137"/>
    </location>
</feature>
<dbReference type="InterPro" id="IPR030798">
    <property type="entry name" value="Arfaptin_fam"/>
</dbReference>
<dbReference type="GO" id="GO:0048471">
    <property type="term" value="C:perinuclear region of cytoplasm"/>
    <property type="evidence" value="ECO:0007669"/>
    <property type="project" value="UniProtKB-SubCell"/>
</dbReference>
<evidence type="ECO:0000256" key="23">
    <source>
        <dbReference type="ARBA" id="ARBA00093501"/>
    </source>
</evidence>
<evidence type="ECO:0000256" key="3">
    <source>
        <dbReference type="ARBA" id="ARBA00004556"/>
    </source>
</evidence>
<dbReference type="GO" id="GO:0097062">
    <property type="term" value="P:dendritic spine maintenance"/>
    <property type="evidence" value="ECO:0007669"/>
    <property type="project" value="TreeGrafter"/>
</dbReference>
<evidence type="ECO:0000256" key="11">
    <source>
        <dbReference type="ARBA" id="ARBA00022837"/>
    </source>
</evidence>
<dbReference type="InterPro" id="IPR010504">
    <property type="entry name" value="AH_dom"/>
</dbReference>
<dbReference type="EMBL" id="BMAO01027169">
    <property type="protein sequence ID" value="GFR14925.1"/>
    <property type="molecule type" value="Genomic_DNA"/>
</dbReference>
<dbReference type="PROSITE" id="PS50106">
    <property type="entry name" value="PDZ"/>
    <property type="match status" value="1"/>
</dbReference>
<dbReference type="SUPFAM" id="SSF50156">
    <property type="entry name" value="PDZ domain-like"/>
    <property type="match status" value="1"/>
</dbReference>
<comment type="subunit">
    <text evidence="23">Monomer and homodimer. Interacts with CXADR. Interacts presynaptically with the glutamate receptors GRIA2, GRIA3, GRIK3, isoform 3 of GRIA4, isoform A of GRM4, GRM7 and GRM8; with NAPA and NAPB; and with BTG2. The interaction with NAPA and NAPB disrupts the interaction with GRIA2, conducting to the internalization of GRIA2. Interacts with PRKCA; with the amine transporters SLC6A2 and SLC6A3; with the channels ASIC1 and ASIC2; with the GTP-binding proteins ARF1 and ARF3; with the ephrin receptor tyrosine kinases EPHA7, EPHB1 and EPHB2; with ERBB2 and through its PDZ domain with the C-terminal tail of PRLHR. Interacts with UNC5A. Interacts (via AH domain) with NCS1/FREQ; in a calcium-dependent manner. Interacts with F-actin and associates with the ARP2/3 complex. Interacts (via PDZ domain) with ARF1 (activated); the interaction blocks Arp2/3 complex inhibition. Interacts with SORCS3.</text>
</comment>
<keyword evidence="15" id="KW-0009">Actin-binding</keyword>
<dbReference type="InterPro" id="IPR027267">
    <property type="entry name" value="AH/BAR_dom_sf"/>
</dbReference>
<keyword evidence="27" id="KW-1185">Reference proteome</keyword>
<dbReference type="InterPro" id="IPR036034">
    <property type="entry name" value="PDZ_sf"/>
</dbReference>
<evidence type="ECO:0000256" key="2">
    <source>
        <dbReference type="ARBA" id="ARBA00004245"/>
    </source>
</evidence>
<accession>A0A8X6J0Q5</accession>
<evidence type="ECO:0000256" key="4">
    <source>
        <dbReference type="ARBA" id="ARBA00004635"/>
    </source>
</evidence>
<evidence type="ECO:0000256" key="7">
    <source>
        <dbReference type="ARBA" id="ARBA00022553"/>
    </source>
</evidence>
<dbReference type="InterPro" id="IPR001478">
    <property type="entry name" value="PDZ"/>
</dbReference>
<dbReference type="SMART" id="SM00228">
    <property type="entry name" value="PDZ"/>
    <property type="match status" value="1"/>
</dbReference>
<evidence type="ECO:0000313" key="26">
    <source>
        <dbReference type="EMBL" id="GFR14925.1"/>
    </source>
</evidence>
<dbReference type="GO" id="GO:0098842">
    <property type="term" value="C:postsynaptic early endosome"/>
    <property type="evidence" value="ECO:0007669"/>
    <property type="project" value="TreeGrafter"/>
</dbReference>
<evidence type="ECO:0000256" key="10">
    <source>
        <dbReference type="ARBA" id="ARBA00022833"/>
    </source>
</evidence>
<keyword evidence="11" id="KW-0106">Calcium</keyword>
<dbReference type="SUPFAM" id="SSF103657">
    <property type="entry name" value="BAR/IMD domain-like"/>
    <property type="match status" value="1"/>
</dbReference>
<dbReference type="GO" id="GO:0019904">
    <property type="term" value="F:protein domain specific binding"/>
    <property type="evidence" value="ECO:0007669"/>
    <property type="project" value="InterPro"/>
</dbReference>
<evidence type="ECO:0000256" key="5">
    <source>
        <dbReference type="ARBA" id="ARBA00017975"/>
    </source>
</evidence>
<feature type="domain" description="AH" evidence="25">
    <location>
        <begin position="176"/>
        <end position="389"/>
    </location>
</feature>
<keyword evidence="13" id="KW-0472">Membrane</keyword>
<organism evidence="26 27">
    <name type="scientific">Trichonephila clavata</name>
    <name type="common">Joro spider</name>
    <name type="synonym">Nephila clavata</name>
    <dbReference type="NCBI Taxonomy" id="2740835"/>
    <lineage>
        <taxon>Eukaryota</taxon>
        <taxon>Metazoa</taxon>
        <taxon>Ecdysozoa</taxon>
        <taxon>Arthropoda</taxon>
        <taxon>Chelicerata</taxon>
        <taxon>Arachnida</taxon>
        <taxon>Araneae</taxon>
        <taxon>Araneomorphae</taxon>
        <taxon>Entelegynae</taxon>
        <taxon>Araneoidea</taxon>
        <taxon>Nephilidae</taxon>
        <taxon>Trichonephila</taxon>
    </lineage>
</organism>
<dbReference type="Gene3D" id="1.20.1270.60">
    <property type="entry name" value="Arfaptin homology (AH) domain/BAR domain"/>
    <property type="match status" value="1"/>
</dbReference>
<dbReference type="Pfam" id="PF00595">
    <property type="entry name" value="PDZ"/>
    <property type="match status" value="1"/>
</dbReference>
<dbReference type="GO" id="GO:0006886">
    <property type="term" value="P:intracellular protein transport"/>
    <property type="evidence" value="ECO:0007669"/>
    <property type="project" value="TreeGrafter"/>
</dbReference>
<dbReference type="GO" id="GO:0046872">
    <property type="term" value="F:metal ion binding"/>
    <property type="evidence" value="ECO:0007669"/>
    <property type="project" value="UniProtKB-KW"/>
</dbReference>
<dbReference type="CDD" id="cd07659">
    <property type="entry name" value="BAR_PICK1"/>
    <property type="match status" value="1"/>
</dbReference>
<evidence type="ECO:0000256" key="1">
    <source>
        <dbReference type="ARBA" id="ARBA00004170"/>
    </source>
</evidence>
<evidence type="ECO:0000256" key="17">
    <source>
        <dbReference type="ARBA" id="ARBA00023288"/>
    </source>
</evidence>
<dbReference type="FunFam" id="2.30.42.10:FF:000073">
    <property type="entry name" value="Interacting with PRKCA"/>
    <property type="match status" value="1"/>
</dbReference>
<evidence type="ECO:0000256" key="14">
    <source>
        <dbReference type="ARBA" id="ARBA00023139"/>
    </source>
</evidence>
<dbReference type="GO" id="GO:0014069">
    <property type="term" value="C:postsynaptic density"/>
    <property type="evidence" value="ECO:0007669"/>
    <property type="project" value="UniProtKB-SubCell"/>
</dbReference>
<dbReference type="GO" id="GO:0043113">
    <property type="term" value="P:receptor clustering"/>
    <property type="evidence" value="ECO:0007669"/>
    <property type="project" value="TreeGrafter"/>
</dbReference>